<dbReference type="InterPro" id="IPR050267">
    <property type="entry name" value="Anti-sigma-factor_SerPK"/>
</dbReference>
<dbReference type="Proteomes" id="UP000184286">
    <property type="component" value="Unassembled WGS sequence"/>
</dbReference>
<organism evidence="3 4">
    <name type="scientific">Streptomyces phaeoluteigriseus</name>
    <dbReference type="NCBI Taxonomy" id="114686"/>
    <lineage>
        <taxon>Bacteria</taxon>
        <taxon>Bacillati</taxon>
        <taxon>Actinomycetota</taxon>
        <taxon>Actinomycetes</taxon>
        <taxon>Kitasatosporales</taxon>
        <taxon>Streptomycetaceae</taxon>
        <taxon>Streptomyces</taxon>
        <taxon>Streptomyces aurantiacus group</taxon>
    </lineage>
</organism>
<proteinExistence type="predicted"/>
<gene>
    <name evidence="3" type="ORF">BM536_014730</name>
</gene>
<keyword evidence="1" id="KW-0418">Kinase</keyword>
<dbReference type="OrthoDB" id="4251531at2"/>
<dbReference type="EMBL" id="MPOH02000011">
    <property type="protein sequence ID" value="OQD55740.1"/>
    <property type="molecule type" value="Genomic_DNA"/>
</dbReference>
<dbReference type="PANTHER" id="PTHR35526">
    <property type="entry name" value="ANTI-SIGMA-F FACTOR RSBW-RELATED"/>
    <property type="match status" value="1"/>
</dbReference>
<keyword evidence="1" id="KW-0808">Transferase</keyword>
<evidence type="ECO:0000313" key="4">
    <source>
        <dbReference type="Proteomes" id="UP000184286"/>
    </source>
</evidence>
<dbReference type="GO" id="GO:0004674">
    <property type="term" value="F:protein serine/threonine kinase activity"/>
    <property type="evidence" value="ECO:0007669"/>
    <property type="project" value="UniProtKB-KW"/>
</dbReference>
<keyword evidence="1" id="KW-0723">Serine/threonine-protein kinase</keyword>
<evidence type="ECO:0000259" key="2">
    <source>
        <dbReference type="Pfam" id="PF13581"/>
    </source>
</evidence>
<evidence type="ECO:0000256" key="1">
    <source>
        <dbReference type="ARBA" id="ARBA00022527"/>
    </source>
</evidence>
<name>A0A1V6MTE2_9ACTN</name>
<dbReference type="RefSeq" id="WP_073496884.1">
    <property type="nucleotide sequence ID" value="NZ_MPOH02000011.1"/>
</dbReference>
<dbReference type="Pfam" id="PF13581">
    <property type="entry name" value="HATPase_c_2"/>
    <property type="match status" value="1"/>
</dbReference>
<dbReference type="InterPro" id="IPR036890">
    <property type="entry name" value="HATPase_C_sf"/>
</dbReference>
<feature type="domain" description="Histidine kinase/HSP90-like ATPase" evidence="2">
    <location>
        <begin position="9"/>
        <end position="119"/>
    </location>
</feature>
<sequence>MEFTPHERCVGLVRRQVHRTLTRWGCGEDDVDTAVLVCSELATNAVRYAYVPHQNFEVRVGVTGKECLVEVSDVSDTPPRAVEPGLDAEHGRGLLLVAALAEGVGHRERTPVGKTVWARLLLNGSLS</sequence>
<dbReference type="AlphaFoldDB" id="A0A1V6MTE2"/>
<dbReference type="SUPFAM" id="SSF55874">
    <property type="entry name" value="ATPase domain of HSP90 chaperone/DNA topoisomerase II/histidine kinase"/>
    <property type="match status" value="1"/>
</dbReference>
<dbReference type="CDD" id="cd16936">
    <property type="entry name" value="HATPase_RsbW-like"/>
    <property type="match status" value="1"/>
</dbReference>
<accession>A0A1V6MTE2</accession>
<dbReference type="InterPro" id="IPR003594">
    <property type="entry name" value="HATPase_dom"/>
</dbReference>
<comment type="caution">
    <text evidence="3">The sequence shown here is derived from an EMBL/GenBank/DDBJ whole genome shotgun (WGS) entry which is preliminary data.</text>
</comment>
<dbReference type="STRING" id="114686.BM536_014730"/>
<dbReference type="Gene3D" id="3.30.565.10">
    <property type="entry name" value="Histidine kinase-like ATPase, C-terminal domain"/>
    <property type="match status" value="1"/>
</dbReference>
<dbReference type="PANTHER" id="PTHR35526:SF3">
    <property type="entry name" value="ANTI-SIGMA-F FACTOR RSBW"/>
    <property type="match status" value="1"/>
</dbReference>
<protein>
    <recommendedName>
        <fullName evidence="2">Histidine kinase/HSP90-like ATPase domain-containing protein</fullName>
    </recommendedName>
</protein>
<evidence type="ECO:0000313" key="3">
    <source>
        <dbReference type="EMBL" id="OQD55740.1"/>
    </source>
</evidence>
<reference evidence="3 4" key="2">
    <citation type="submission" date="2017-02" db="EMBL/GenBank/DDBJ databases">
        <title>Draft genome sequence of Streptomyces phaeoluteigriseus type strain DSM41896.</title>
        <authorList>
            <person name="Salih T.S."/>
            <person name="Algora Gallardo L."/>
            <person name="Melo Santos T."/>
            <person name="Filgueira Martinez S."/>
            <person name="Herron P.R."/>
        </authorList>
    </citation>
    <scope>NUCLEOTIDE SEQUENCE [LARGE SCALE GENOMIC DNA]</scope>
    <source>
        <strain evidence="3 4">DSM 41896</strain>
    </source>
</reference>
<reference evidence="4" key="1">
    <citation type="submission" date="2016-11" db="EMBL/GenBank/DDBJ databases">
        <authorList>
            <person name="Schniete J.K."/>
            <person name="Salih T."/>
            <person name="Algora Gallardo L."/>
            <person name="Martinez Fernandez S."/>
            <person name="Herron P.R."/>
        </authorList>
    </citation>
    <scope>NUCLEOTIDE SEQUENCE [LARGE SCALE GENOMIC DNA]</scope>
    <source>
        <strain evidence="4">DSM 41896</strain>
    </source>
</reference>